<comment type="caution">
    <text evidence="5">The sequence shown here is derived from an EMBL/GenBank/DDBJ whole genome shotgun (WGS) entry which is preliminary data.</text>
</comment>
<dbReference type="GO" id="GO:0090734">
    <property type="term" value="C:site of DNA damage"/>
    <property type="evidence" value="ECO:0007669"/>
    <property type="project" value="TreeGrafter"/>
</dbReference>
<dbReference type="PROSITE" id="PS50089">
    <property type="entry name" value="ZF_RING_2"/>
    <property type="match status" value="1"/>
</dbReference>
<feature type="coiled-coil region" evidence="3">
    <location>
        <begin position="243"/>
        <end position="284"/>
    </location>
</feature>
<keyword evidence="1" id="KW-0863">Zinc-finger</keyword>
<sequence>MSKHPRQRKEIRPLSSKLQSKIRVRGSRLKSSKSRSKMNAQCVICKDILDIFNARAGSQISALLCGHTFHTDCIKRWLDESPGANMGTCPQCRCVVRKNQSQRLFFDLAPMENSPNDPSVIDLMLKDVEDLRDKLAAKVQLIEKLTTTNSGLRERVLDLEQKLASSEHISDTLQMTRIKLYKKTKDLETTLDSMDKLQKTVTSLRAAYSILNGSLQEGDAQDAVEALEKSEMAQLFFTYKKSSDQLLKKVEKMSLELSKSQEEARKLRDSLAEAKVEISVLKRIREVYDKPEPRATDPNSGACSSMSPEPVPEGVPGPSTATPRVMTPRKRKCMPQVSRPSVVASSAGAQGSHLAGSSVMPSTIPEPFDLGSHSRPDDLPRRNSIMAKRPRIVRKTSTSKRPPWI</sequence>
<dbReference type="InterPro" id="IPR001841">
    <property type="entry name" value="Znf_RING"/>
</dbReference>
<dbReference type="SMART" id="SM00184">
    <property type="entry name" value="RING"/>
    <property type="match status" value="1"/>
</dbReference>
<reference evidence="5" key="1">
    <citation type="journal article" date="2021" name="Mol. Ecol. Resour.">
        <title>Apolygus lucorum genome provides insights into omnivorousness and mesophyll feeding.</title>
        <authorList>
            <person name="Liu Y."/>
            <person name="Liu H."/>
            <person name="Wang H."/>
            <person name="Huang T."/>
            <person name="Liu B."/>
            <person name="Yang B."/>
            <person name="Yin L."/>
            <person name="Li B."/>
            <person name="Zhang Y."/>
            <person name="Zhang S."/>
            <person name="Jiang F."/>
            <person name="Zhang X."/>
            <person name="Ren Y."/>
            <person name="Wang B."/>
            <person name="Wang S."/>
            <person name="Lu Y."/>
            <person name="Wu K."/>
            <person name="Fan W."/>
            <person name="Wang G."/>
        </authorList>
    </citation>
    <scope>NUCLEOTIDE SEQUENCE</scope>
    <source>
        <strain evidence="5">12Hb</strain>
    </source>
</reference>
<dbReference type="PANTHER" id="PTHR46569">
    <property type="entry name" value="E3 UBIQUITIN-PROTEIN LIGASE TRAIP"/>
    <property type="match status" value="1"/>
</dbReference>
<name>A0A6A4JNA8_APOLU</name>
<dbReference type="EMBL" id="WIXP02000011">
    <property type="protein sequence ID" value="KAF6202762.1"/>
    <property type="molecule type" value="Genomic_DNA"/>
</dbReference>
<accession>A0A6A4JNA8</accession>
<dbReference type="InterPro" id="IPR052639">
    <property type="entry name" value="TRAIP_ubiq-protein_ligase"/>
</dbReference>
<feature type="coiled-coil region" evidence="3">
    <location>
        <begin position="125"/>
        <end position="162"/>
    </location>
</feature>
<dbReference type="GO" id="GO:0031297">
    <property type="term" value="P:replication fork processing"/>
    <property type="evidence" value="ECO:0007669"/>
    <property type="project" value="TreeGrafter"/>
</dbReference>
<dbReference type="GO" id="GO:0061630">
    <property type="term" value="F:ubiquitin protein ligase activity"/>
    <property type="evidence" value="ECO:0007669"/>
    <property type="project" value="TreeGrafter"/>
</dbReference>
<dbReference type="GO" id="GO:0008270">
    <property type="term" value="F:zinc ion binding"/>
    <property type="evidence" value="ECO:0007669"/>
    <property type="project" value="UniProtKB-KW"/>
</dbReference>
<evidence type="ECO:0000256" key="4">
    <source>
        <dbReference type="SAM" id="MobiDB-lite"/>
    </source>
</evidence>
<feature type="region of interest" description="Disordered" evidence="4">
    <location>
        <begin position="289"/>
        <end position="405"/>
    </location>
</feature>
<dbReference type="PANTHER" id="PTHR46569:SF1">
    <property type="entry name" value="E3 UBIQUITIN-PROTEIN LIGASE RFWD3-RELATED"/>
    <property type="match status" value="1"/>
</dbReference>
<evidence type="ECO:0000256" key="3">
    <source>
        <dbReference type="SAM" id="Coils"/>
    </source>
</evidence>
<feature type="compositionally biased region" description="Basic and acidic residues" evidence="4">
    <location>
        <begin position="372"/>
        <end position="381"/>
    </location>
</feature>
<evidence type="ECO:0000256" key="2">
    <source>
        <dbReference type="ARBA" id="ARBA00022833"/>
    </source>
</evidence>
<dbReference type="OrthoDB" id="8062037at2759"/>
<feature type="compositionally biased region" description="Basic residues" evidence="4">
    <location>
        <begin position="388"/>
        <end position="398"/>
    </location>
</feature>
<keyword evidence="1" id="KW-0479">Metal-binding</keyword>
<keyword evidence="6" id="KW-1185">Reference proteome</keyword>
<dbReference type="AlphaFoldDB" id="A0A6A4JNA8"/>
<keyword evidence="2" id="KW-0862">Zinc</keyword>
<feature type="compositionally biased region" description="Low complexity" evidence="4">
    <location>
        <begin position="341"/>
        <end position="352"/>
    </location>
</feature>
<organism evidence="5 6">
    <name type="scientific">Apolygus lucorum</name>
    <name type="common">Small green plant bug</name>
    <name type="synonym">Lygocoris lucorum</name>
    <dbReference type="NCBI Taxonomy" id="248454"/>
    <lineage>
        <taxon>Eukaryota</taxon>
        <taxon>Metazoa</taxon>
        <taxon>Ecdysozoa</taxon>
        <taxon>Arthropoda</taxon>
        <taxon>Hexapoda</taxon>
        <taxon>Insecta</taxon>
        <taxon>Pterygota</taxon>
        <taxon>Neoptera</taxon>
        <taxon>Paraneoptera</taxon>
        <taxon>Hemiptera</taxon>
        <taxon>Heteroptera</taxon>
        <taxon>Panheteroptera</taxon>
        <taxon>Cimicomorpha</taxon>
        <taxon>Miridae</taxon>
        <taxon>Mirini</taxon>
        <taxon>Apolygus</taxon>
    </lineage>
</organism>
<dbReference type="GO" id="GO:0005634">
    <property type="term" value="C:nucleus"/>
    <property type="evidence" value="ECO:0007669"/>
    <property type="project" value="TreeGrafter"/>
</dbReference>
<dbReference type="Gene3D" id="3.30.40.10">
    <property type="entry name" value="Zinc/RING finger domain, C3HC4 (zinc finger)"/>
    <property type="match status" value="1"/>
</dbReference>
<dbReference type="Proteomes" id="UP000466442">
    <property type="component" value="Unassembled WGS sequence"/>
</dbReference>
<protein>
    <submittedName>
        <fullName evidence="5">Uncharacterized protein</fullName>
    </submittedName>
</protein>
<dbReference type="Pfam" id="PF13639">
    <property type="entry name" value="zf-RING_2"/>
    <property type="match status" value="1"/>
</dbReference>
<dbReference type="SUPFAM" id="SSF57850">
    <property type="entry name" value="RING/U-box"/>
    <property type="match status" value="1"/>
</dbReference>
<dbReference type="GO" id="GO:0016567">
    <property type="term" value="P:protein ubiquitination"/>
    <property type="evidence" value="ECO:0007669"/>
    <property type="project" value="TreeGrafter"/>
</dbReference>
<evidence type="ECO:0000313" key="5">
    <source>
        <dbReference type="EMBL" id="KAF6202762.1"/>
    </source>
</evidence>
<gene>
    <name evidence="5" type="ORF">GE061_003164</name>
</gene>
<feature type="compositionally biased region" description="Polar residues" evidence="4">
    <location>
        <begin position="297"/>
        <end position="306"/>
    </location>
</feature>
<keyword evidence="3" id="KW-0175">Coiled coil</keyword>
<proteinExistence type="predicted"/>
<evidence type="ECO:0000313" key="6">
    <source>
        <dbReference type="Proteomes" id="UP000466442"/>
    </source>
</evidence>
<evidence type="ECO:0000256" key="1">
    <source>
        <dbReference type="ARBA" id="ARBA00022771"/>
    </source>
</evidence>
<dbReference type="InterPro" id="IPR013083">
    <property type="entry name" value="Znf_RING/FYVE/PHD"/>
</dbReference>